<accession>A0A1F6DTC2</accession>
<gene>
    <name evidence="8" type="ORF">A3C94_00915</name>
</gene>
<evidence type="ECO:0000313" key="9">
    <source>
        <dbReference type="Proteomes" id="UP000177232"/>
    </source>
</evidence>
<dbReference type="PANTHER" id="PTHR38459:SF1">
    <property type="entry name" value="PROPHAGE BACTOPRENOL-LINKED GLUCOSE TRANSLOCASE HOMOLOG"/>
    <property type="match status" value="1"/>
</dbReference>
<dbReference type="InterPro" id="IPR007267">
    <property type="entry name" value="GtrA_DPMS_TM"/>
</dbReference>
<dbReference type="STRING" id="1798496.A3C94_00915"/>
<dbReference type="AlphaFoldDB" id="A0A1F6DTC2"/>
<proteinExistence type="inferred from homology"/>
<dbReference type="InterPro" id="IPR051401">
    <property type="entry name" value="GtrA_CellWall_Glycosyl"/>
</dbReference>
<feature type="domain" description="GtrA/DPMS transmembrane" evidence="7">
    <location>
        <begin position="98"/>
        <end position="215"/>
    </location>
</feature>
<dbReference type="PANTHER" id="PTHR38459">
    <property type="entry name" value="PROPHAGE BACTOPRENOL-LINKED GLUCOSE TRANSLOCASE HOMOLOG"/>
    <property type="match status" value="1"/>
</dbReference>
<evidence type="ECO:0000256" key="2">
    <source>
        <dbReference type="ARBA" id="ARBA00009399"/>
    </source>
</evidence>
<feature type="transmembrane region" description="Helical" evidence="6">
    <location>
        <begin position="161"/>
        <end position="181"/>
    </location>
</feature>
<reference evidence="8 9" key="1">
    <citation type="journal article" date="2016" name="Nat. Commun.">
        <title>Thousands of microbial genomes shed light on interconnected biogeochemical processes in an aquifer system.</title>
        <authorList>
            <person name="Anantharaman K."/>
            <person name="Brown C.T."/>
            <person name="Hug L.A."/>
            <person name="Sharon I."/>
            <person name="Castelle C.J."/>
            <person name="Probst A.J."/>
            <person name="Thomas B.C."/>
            <person name="Singh A."/>
            <person name="Wilkins M.J."/>
            <person name="Karaoz U."/>
            <person name="Brodie E.L."/>
            <person name="Williams K.H."/>
            <person name="Hubbard S.S."/>
            <person name="Banfield J.F."/>
        </authorList>
    </citation>
    <scope>NUCLEOTIDE SEQUENCE [LARGE SCALE GENOMIC DNA]</scope>
</reference>
<dbReference type="EMBL" id="MFLJ01000016">
    <property type="protein sequence ID" value="OGG64626.1"/>
    <property type="molecule type" value="Genomic_DNA"/>
</dbReference>
<evidence type="ECO:0000256" key="3">
    <source>
        <dbReference type="ARBA" id="ARBA00022692"/>
    </source>
</evidence>
<comment type="caution">
    <text evidence="8">The sequence shown here is derived from an EMBL/GenBank/DDBJ whole genome shotgun (WGS) entry which is preliminary data.</text>
</comment>
<dbReference type="GO" id="GO:0005886">
    <property type="term" value="C:plasma membrane"/>
    <property type="evidence" value="ECO:0007669"/>
    <property type="project" value="TreeGrafter"/>
</dbReference>
<evidence type="ECO:0000256" key="6">
    <source>
        <dbReference type="SAM" id="Phobius"/>
    </source>
</evidence>
<sequence length="223" mass="25544">MNLVLVSPQDVARTIARRVINDDDLLLPAGQRRRLKAFQKLCDGPFFVVARDDDRNFLVGHTLESFHGTIGVRYSTGYMDIRTGIERFVRSRFLRVFVIGGIGVAVQTVVFELLGIFLHLVSPSTAAVLGAEVGVLTNFYLNNRFSFRDRRHDIPLHVRLLRFHLVVSGSIVLQWLFVFLAERHTSSYLVIHGAYAAGIILGFLWNYTFYLLFVWRHRKPPEV</sequence>
<keyword evidence="4 6" id="KW-1133">Transmembrane helix</keyword>
<name>A0A1F6DTC2_9BACT</name>
<feature type="transmembrane region" description="Helical" evidence="6">
    <location>
        <begin position="124"/>
        <end position="141"/>
    </location>
</feature>
<organism evidence="8 9">
    <name type="scientific">Candidatus Kaiserbacteria bacterium RIFCSPHIGHO2_02_FULL_55_17</name>
    <dbReference type="NCBI Taxonomy" id="1798496"/>
    <lineage>
        <taxon>Bacteria</taxon>
        <taxon>Candidatus Kaiseribacteriota</taxon>
    </lineage>
</organism>
<feature type="transmembrane region" description="Helical" evidence="6">
    <location>
        <begin position="96"/>
        <end position="118"/>
    </location>
</feature>
<feature type="transmembrane region" description="Helical" evidence="6">
    <location>
        <begin position="193"/>
        <end position="215"/>
    </location>
</feature>
<dbReference type="Pfam" id="PF04138">
    <property type="entry name" value="GtrA_DPMS_TM"/>
    <property type="match status" value="1"/>
</dbReference>
<keyword evidence="3 6" id="KW-0812">Transmembrane</keyword>
<dbReference type="Proteomes" id="UP000177232">
    <property type="component" value="Unassembled WGS sequence"/>
</dbReference>
<comment type="similarity">
    <text evidence="2">Belongs to the GtrA family.</text>
</comment>
<comment type="subcellular location">
    <subcellularLocation>
        <location evidence="1">Membrane</location>
        <topology evidence="1">Multi-pass membrane protein</topology>
    </subcellularLocation>
</comment>
<dbReference type="GO" id="GO:0000271">
    <property type="term" value="P:polysaccharide biosynthetic process"/>
    <property type="evidence" value="ECO:0007669"/>
    <property type="project" value="InterPro"/>
</dbReference>
<evidence type="ECO:0000256" key="1">
    <source>
        <dbReference type="ARBA" id="ARBA00004141"/>
    </source>
</evidence>
<evidence type="ECO:0000256" key="5">
    <source>
        <dbReference type="ARBA" id="ARBA00023136"/>
    </source>
</evidence>
<evidence type="ECO:0000259" key="7">
    <source>
        <dbReference type="Pfam" id="PF04138"/>
    </source>
</evidence>
<evidence type="ECO:0000313" key="8">
    <source>
        <dbReference type="EMBL" id="OGG64626.1"/>
    </source>
</evidence>
<protein>
    <recommendedName>
        <fullName evidence="7">GtrA/DPMS transmembrane domain-containing protein</fullName>
    </recommendedName>
</protein>
<keyword evidence="5 6" id="KW-0472">Membrane</keyword>
<evidence type="ECO:0000256" key="4">
    <source>
        <dbReference type="ARBA" id="ARBA00022989"/>
    </source>
</evidence>